<keyword evidence="5 15" id="KW-0235">DNA replication</keyword>
<feature type="binding site" evidence="15">
    <location>
        <begin position="45"/>
        <end position="49"/>
    </location>
    <ligand>
        <name>NAD(+)</name>
        <dbReference type="ChEBI" id="CHEBI:57540"/>
    </ligand>
</feature>
<dbReference type="SUPFAM" id="SSF52113">
    <property type="entry name" value="BRCT domain"/>
    <property type="match status" value="1"/>
</dbReference>
<dbReference type="InterPro" id="IPR001357">
    <property type="entry name" value="BRCT_dom"/>
</dbReference>
<dbReference type="SMART" id="SM00292">
    <property type="entry name" value="BRCT"/>
    <property type="match status" value="1"/>
</dbReference>
<organism evidence="18 19">
    <name type="scientific">Entomobacter blattae</name>
    <dbReference type="NCBI Taxonomy" id="2762277"/>
    <lineage>
        <taxon>Bacteria</taxon>
        <taxon>Pseudomonadati</taxon>
        <taxon>Pseudomonadota</taxon>
        <taxon>Alphaproteobacteria</taxon>
        <taxon>Acetobacterales</taxon>
        <taxon>Acetobacteraceae</taxon>
        <taxon>Entomobacter</taxon>
    </lineage>
</organism>
<dbReference type="GO" id="GO:0005829">
    <property type="term" value="C:cytosol"/>
    <property type="evidence" value="ECO:0007669"/>
    <property type="project" value="TreeGrafter"/>
</dbReference>
<evidence type="ECO:0000256" key="11">
    <source>
        <dbReference type="ARBA" id="ARBA00023204"/>
    </source>
</evidence>
<dbReference type="PROSITE" id="PS01055">
    <property type="entry name" value="DNA_LIGASE_N1"/>
    <property type="match status" value="1"/>
</dbReference>
<evidence type="ECO:0000313" key="18">
    <source>
        <dbReference type="EMBL" id="QNT77440.1"/>
    </source>
</evidence>
<evidence type="ECO:0000256" key="1">
    <source>
        <dbReference type="ARBA" id="ARBA00004067"/>
    </source>
</evidence>
<evidence type="ECO:0000256" key="14">
    <source>
        <dbReference type="ARBA" id="ARBA00060881"/>
    </source>
</evidence>
<comment type="caution">
    <text evidence="15">Lacks conserved residue(s) required for the propagation of feature annotation.</text>
</comment>
<keyword evidence="19" id="KW-1185">Reference proteome</keyword>
<name>A0A7H1NNT0_9PROT</name>
<reference evidence="18 19" key="1">
    <citation type="submission" date="2020-08" db="EMBL/GenBank/DDBJ databases">
        <title>Complete genome sequence of Entomobacter blattae G55GP.</title>
        <authorList>
            <person name="Poehlein A."/>
            <person name="Guzman J."/>
            <person name="Daniel R."/>
            <person name="Vilcinskas A."/>
        </authorList>
    </citation>
    <scope>NUCLEOTIDE SEQUENCE [LARGE SCALE GENOMIC DNA]</scope>
    <source>
        <strain evidence="18 19">G55GP</strain>
    </source>
</reference>
<dbReference type="FunFam" id="1.10.150.20:FF:000007">
    <property type="entry name" value="DNA ligase"/>
    <property type="match status" value="1"/>
</dbReference>
<dbReference type="FunFam" id="2.40.50.140:FF:000012">
    <property type="entry name" value="DNA ligase"/>
    <property type="match status" value="1"/>
</dbReference>
<feature type="domain" description="BRCT" evidence="17">
    <location>
        <begin position="619"/>
        <end position="698"/>
    </location>
</feature>
<dbReference type="Gene3D" id="2.40.50.140">
    <property type="entry name" value="Nucleic acid-binding proteins"/>
    <property type="match status" value="1"/>
</dbReference>
<dbReference type="KEGG" id="ebla:JGUZn3_01750"/>
<dbReference type="Gene3D" id="3.40.50.10190">
    <property type="entry name" value="BRCT domain"/>
    <property type="match status" value="1"/>
</dbReference>
<dbReference type="GO" id="GO:0046872">
    <property type="term" value="F:metal ion binding"/>
    <property type="evidence" value="ECO:0007669"/>
    <property type="project" value="UniProtKB-KW"/>
</dbReference>
<dbReference type="InterPro" id="IPR010994">
    <property type="entry name" value="RuvA_2-like"/>
</dbReference>
<dbReference type="InterPro" id="IPR004150">
    <property type="entry name" value="NAD_DNA_ligase_OB"/>
</dbReference>
<evidence type="ECO:0000256" key="5">
    <source>
        <dbReference type="ARBA" id="ARBA00022705"/>
    </source>
</evidence>
<dbReference type="InterPro" id="IPR012340">
    <property type="entry name" value="NA-bd_OB-fold"/>
</dbReference>
<proteinExistence type="inferred from homology"/>
<evidence type="ECO:0000256" key="9">
    <source>
        <dbReference type="ARBA" id="ARBA00022842"/>
    </source>
</evidence>
<keyword evidence="9 15" id="KW-0460">Magnesium</keyword>
<feature type="binding site" evidence="15">
    <location>
        <begin position="96"/>
        <end position="97"/>
    </location>
    <ligand>
        <name>NAD(+)</name>
        <dbReference type="ChEBI" id="CHEBI:57540"/>
    </ligand>
</feature>
<dbReference type="InterPro" id="IPR001679">
    <property type="entry name" value="DNA_ligase"/>
</dbReference>
<keyword evidence="10 15" id="KW-0520">NAD</keyword>
<comment type="cofactor">
    <cofactor evidence="15">
        <name>Mg(2+)</name>
        <dbReference type="ChEBI" id="CHEBI:18420"/>
    </cofactor>
    <cofactor evidence="15">
        <name>Mn(2+)</name>
        <dbReference type="ChEBI" id="CHEBI:29035"/>
    </cofactor>
</comment>
<dbReference type="NCBIfam" id="NF005932">
    <property type="entry name" value="PRK07956.1"/>
    <property type="match status" value="1"/>
</dbReference>
<evidence type="ECO:0000256" key="7">
    <source>
        <dbReference type="ARBA" id="ARBA00022763"/>
    </source>
</evidence>
<dbReference type="GO" id="GO:0006260">
    <property type="term" value="P:DNA replication"/>
    <property type="evidence" value="ECO:0007669"/>
    <property type="project" value="UniProtKB-KW"/>
</dbReference>
<dbReference type="FunFam" id="3.30.470.30:FF:000001">
    <property type="entry name" value="DNA ligase"/>
    <property type="match status" value="1"/>
</dbReference>
<dbReference type="InterPro" id="IPR036420">
    <property type="entry name" value="BRCT_dom_sf"/>
</dbReference>
<evidence type="ECO:0000256" key="13">
    <source>
        <dbReference type="ARBA" id="ARBA00034005"/>
    </source>
</evidence>
<comment type="similarity">
    <text evidence="14 15">Belongs to the NAD-dependent DNA ligase family. LigA subfamily.</text>
</comment>
<feature type="binding site" evidence="15">
    <location>
        <position position="308"/>
    </location>
    <ligand>
        <name>NAD(+)</name>
        <dbReference type="ChEBI" id="CHEBI:57540"/>
    </ligand>
</feature>
<dbReference type="PANTHER" id="PTHR23389">
    <property type="entry name" value="CHROMOSOME TRANSMISSION FIDELITY FACTOR 18"/>
    <property type="match status" value="1"/>
</dbReference>
<dbReference type="InterPro" id="IPR004149">
    <property type="entry name" value="Znf_DNAligase_C4"/>
</dbReference>
<evidence type="ECO:0000256" key="16">
    <source>
        <dbReference type="RuleBase" id="RU000618"/>
    </source>
</evidence>
<dbReference type="InterPro" id="IPR041663">
    <property type="entry name" value="DisA/LigA_HHH"/>
</dbReference>
<dbReference type="InterPro" id="IPR033136">
    <property type="entry name" value="DNA_ligase_CS"/>
</dbReference>
<evidence type="ECO:0000256" key="12">
    <source>
        <dbReference type="ARBA" id="ARBA00023211"/>
    </source>
</evidence>
<dbReference type="SUPFAM" id="SSF56091">
    <property type="entry name" value="DNA ligase/mRNA capping enzyme, catalytic domain"/>
    <property type="match status" value="1"/>
</dbReference>
<comment type="catalytic activity">
    <reaction evidence="13 15 16">
        <text>NAD(+) + (deoxyribonucleotide)n-3'-hydroxyl + 5'-phospho-(deoxyribonucleotide)m = (deoxyribonucleotide)n+m + AMP + beta-nicotinamide D-nucleotide.</text>
        <dbReference type="EC" id="6.5.1.2"/>
    </reaction>
</comment>
<feature type="binding site" evidence="15">
    <location>
        <position position="132"/>
    </location>
    <ligand>
        <name>NAD(+)</name>
        <dbReference type="ChEBI" id="CHEBI:57540"/>
    </ligand>
</feature>
<dbReference type="Gene3D" id="6.20.10.30">
    <property type="match status" value="1"/>
</dbReference>
<evidence type="ECO:0000256" key="4">
    <source>
        <dbReference type="ARBA" id="ARBA00022598"/>
    </source>
</evidence>
<dbReference type="PROSITE" id="PS50172">
    <property type="entry name" value="BRCT"/>
    <property type="match status" value="1"/>
</dbReference>
<keyword evidence="4 15" id="KW-0436">Ligase</keyword>
<feature type="binding site" evidence="15">
    <location>
        <position position="450"/>
    </location>
    <ligand>
        <name>Zn(2+)</name>
        <dbReference type="ChEBI" id="CHEBI:29105"/>
    </ligand>
</feature>
<dbReference type="EMBL" id="CP060244">
    <property type="protein sequence ID" value="QNT77440.1"/>
    <property type="molecule type" value="Genomic_DNA"/>
</dbReference>
<dbReference type="InterPro" id="IPR013839">
    <property type="entry name" value="DNAligase_adenylation"/>
</dbReference>
<feature type="active site" description="N6-AMP-lysine intermediate" evidence="15">
    <location>
        <position position="134"/>
    </location>
</feature>
<dbReference type="AlphaFoldDB" id="A0A7H1NNT0"/>
<protein>
    <recommendedName>
        <fullName evidence="3 15">DNA ligase</fullName>
        <ecNumber evidence="2 15">6.5.1.2</ecNumber>
    </recommendedName>
    <alternativeName>
        <fullName evidence="15">Polydeoxyribonucleotide synthase [NAD(+)]</fullName>
    </alternativeName>
</protein>
<dbReference type="Gene3D" id="1.10.150.20">
    <property type="entry name" value="5' to 3' exonuclease, C-terminal subdomain"/>
    <property type="match status" value="2"/>
</dbReference>
<dbReference type="Gene3D" id="1.10.287.610">
    <property type="entry name" value="Helix hairpin bin"/>
    <property type="match status" value="1"/>
</dbReference>
<keyword evidence="12 15" id="KW-0464">Manganese</keyword>
<dbReference type="Pfam" id="PF03120">
    <property type="entry name" value="OB_DNA_ligase"/>
    <property type="match status" value="1"/>
</dbReference>
<dbReference type="Pfam" id="PF01653">
    <property type="entry name" value="DNA_ligase_aden"/>
    <property type="match status" value="1"/>
</dbReference>
<dbReference type="PIRSF" id="PIRSF001604">
    <property type="entry name" value="LigA"/>
    <property type="match status" value="1"/>
</dbReference>
<dbReference type="Proteomes" id="UP000516349">
    <property type="component" value="Chromosome"/>
</dbReference>
<dbReference type="HAMAP" id="MF_01588">
    <property type="entry name" value="DNA_ligase_A"/>
    <property type="match status" value="1"/>
</dbReference>
<dbReference type="SUPFAM" id="SSF50249">
    <property type="entry name" value="Nucleic acid-binding proteins"/>
    <property type="match status" value="1"/>
</dbReference>
<keyword evidence="6 15" id="KW-0479">Metal-binding</keyword>
<feature type="binding site" evidence="15">
    <location>
        <position position="429"/>
    </location>
    <ligand>
        <name>Zn(2+)</name>
        <dbReference type="ChEBI" id="CHEBI:29105"/>
    </ligand>
</feature>
<keyword evidence="8 15" id="KW-0862">Zinc</keyword>
<dbReference type="Pfam" id="PF14520">
    <property type="entry name" value="HHH_5"/>
    <property type="match status" value="1"/>
</dbReference>
<keyword evidence="11 15" id="KW-0234">DNA repair</keyword>
<sequence length="705" mass="78407">MTNSPRPALSDLTEEQASQELAELAQRISELNKAYYQDDTPLADDKDYDAIFKRNLDIEKAFPHLIRPDSPSQKVGAPLPTTSSLARKPHLIPMLSLENCFHRHEFELFIDRITKFLGSKETLTTTLAFIAEPKIDGLSINLTYKNGKLTYGTTRGNGQEGEDVTNNLLTIPSIPQELKGQAPELIEIRGEIFIGKQAFLALNQEQAEHGHKLFANPRNAAAGSLRQLDATITAKRPLNMFAYALGFNSGEMTWETHEAYLKQLKKWGFHVNPLLRKIHNAQDAELFQQEIERERSHLDYDIDGVVYKVNAIDLQNRLGFVGRNPRWAIAWKFAAEQAITHLLEIDIQVGRTGALTPVGKLEPVNVGGVLISRVSLHNEDEIQRKDLRVGDTVKIQRAGDVIPQIVENMSLGASQRSTPFVFPLICPVCYSRAERLAGEAVRRCTGGLTCQAQIVERLIHMCSRNAFDIEGMGEKTVKELYERGWLNTPADIYQLKHHETDLAQCEGWGSLSARNLIENIEARRVIPLSRFIYGLGIRRIGEKNAQLLARHYTSYAHWSQEMLEACITGSEARLTLGSISGIGPSIAEELVAFFLEPHNRKTLSDLAACMKEIIDDTLPESSALAGKTVVFTGTLTTLTRQEAKALAEKLGAKVTGTISKKTDIVVIGTEAGSKARKAQTLNDSGEAHILLLNEQEWLETIGHQG</sequence>
<evidence type="ECO:0000256" key="10">
    <source>
        <dbReference type="ARBA" id="ARBA00023027"/>
    </source>
</evidence>
<feature type="binding site" evidence="15">
    <location>
        <position position="191"/>
    </location>
    <ligand>
        <name>NAD(+)</name>
        <dbReference type="ChEBI" id="CHEBI:57540"/>
    </ligand>
</feature>
<dbReference type="EC" id="6.5.1.2" evidence="2 15"/>
<dbReference type="SUPFAM" id="SSF47781">
    <property type="entry name" value="RuvA domain 2-like"/>
    <property type="match status" value="1"/>
</dbReference>
<evidence type="ECO:0000256" key="3">
    <source>
        <dbReference type="ARBA" id="ARBA00013308"/>
    </source>
</evidence>
<evidence type="ECO:0000313" key="19">
    <source>
        <dbReference type="Proteomes" id="UP000516349"/>
    </source>
</evidence>
<dbReference type="PROSITE" id="PS01056">
    <property type="entry name" value="DNA_LIGASE_N2"/>
    <property type="match status" value="1"/>
</dbReference>
<feature type="binding site" evidence="15">
    <location>
        <position position="332"/>
    </location>
    <ligand>
        <name>NAD(+)</name>
        <dbReference type="ChEBI" id="CHEBI:57540"/>
    </ligand>
</feature>
<accession>A0A7H1NNT0</accession>
<dbReference type="InterPro" id="IPR013840">
    <property type="entry name" value="DNAligase_N"/>
</dbReference>
<comment type="function">
    <text evidence="1 15">DNA ligase that catalyzes the formation of phosphodiester linkages between 5'-phosphoryl and 3'-hydroxyl groups in double-stranded DNA using NAD as a coenzyme and as the energy source for the reaction. It is essential for DNA replication and repair of damaged DNA.</text>
</comment>
<dbReference type="SMART" id="SM00532">
    <property type="entry name" value="LIGANc"/>
    <property type="match status" value="1"/>
</dbReference>
<dbReference type="InterPro" id="IPR018239">
    <property type="entry name" value="DNA_ligase_AS"/>
</dbReference>
<evidence type="ECO:0000256" key="8">
    <source>
        <dbReference type="ARBA" id="ARBA00022833"/>
    </source>
</evidence>
<keyword evidence="7 15" id="KW-0227">DNA damage</keyword>
<dbReference type="Pfam" id="PF12826">
    <property type="entry name" value="HHH_2"/>
    <property type="match status" value="1"/>
</dbReference>
<dbReference type="PANTHER" id="PTHR23389:SF9">
    <property type="entry name" value="DNA LIGASE"/>
    <property type="match status" value="1"/>
</dbReference>
<dbReference type="CDD" id="cd17748">
    <property type="entry name" value="BRCT_DNA_ligase_like"/>
    <property type="match status" value="1"/>
</dbReference>
<dbReference type="Pfam" id="PF00533">
    <property type="entry name" value="BRCT"/>
    <property type="match status" value="1"/>
</dbReference>
<evidence type="ECO:0000256" key="2">
    <source>
        <dbReference type="ARBA" id="ARBA00012722"/>
    </source>
</evidence>
<dbReference type="RefSeq" id="WP_203413921.1">
    <property type="nucleotide sequence ID" value="NZ_CP060244.1"/>
</dbReference>
<dbReference type="GO" id="GO:0006281">
    <property type="term" value="P:DNA repair"/>
    <property type="evidence" value="ECO:0007669"/>
    <property type="project" value="UniProtKB-KW"/>
</dbReference>
<evidence type="ECO:0000259" key="17">
    <source>
        <dbReference type="PROSITE" id="PS50172"/>
    </source>
</evidence>
<feature type="binding site" evidence="15">
    <location>
        <position position="426"/>
    </location>
    <ligand>
        <name>Zn(2+)</name>
        <dbReference type="ChEBI" id="CHEBI:29105"/>
    </ligand>
</feature>
<dbReference type="NCBIfam" id="TIGR00575">
    <property type="entry name" value="dnlj"/>
    <property type="match status" value="1"/>
</dbReference>
<dbReference type="Pfam" id="PF03119">
    <property type="entry name" value="DNA_ligase_ZBD"/>
    <property type="match status" value="1"/>
</dbReference>
<gene>
    <name evidence="15 18" type="primary">ligA</name>
    <name evidence="18" type="ORF">JGUZn3_01750</name>
</gene>
<evidence type="ECO:0000256" key="15">
    <source>
        <dbReference type="HAMAP-Rule" id="MF_01588"/>
    </source>
</evidence>
<dbReference type="CDD" id="cd00114">
    <property type="entry name" value="LIGANc"/>
    <property type="match status" value="1"/>
</dbReference>
<feature type="binding site" evidence="15">
    <location>
        <position position="155"/>
    </location>
    <ligand>
        <name>NAD(+)</name>
        <dbReference type="ChEBI" id="CHEBI:57540"/>
    </ligand>
</feature>
<evidence type="ECO:0000256" key="6">
    <source>
        <dbReference type="ARBA" id="ARBA00022723"/>
    </source>
</evidence>
<dbReference type="Gene3D" id="3.30.470.30">
    <property type="entry name" value="DNA ligase/mRNA capping enzyme"/>
    <property type="match status" value="1"/>
</dbReference>
<dbReference type="GO" id="GO:0003911">
    <property type="term" value="F:DNA ligase (NAD+) activity"/>
    <property type="evidence" value="ECO:0007669"/>
    <property type="project" value="UniProtKB-UniRule"/>
</dbReference>